<dbReference type="AlphaFoldDB" id="A0A7G1HWR5"/>
<dbReference type="RefSeq" id="WP_200754931.1">
    <property type="nucleotide sequence ID" value="NZ_AP023322.1"/>
</dbReference>
<accession>A0A7G1HWR5</accession>
<evidence type="ECO:0000313" key="2">
    <source>
        <dbReference type="Proteomes" id="UP000594042"/>
    </source>
</evidence>
<reference evidence="2" key="1">
    <citation type="submission" date="2020-07" db="EMBL/GenBank/DDBJ databases">
        <title>Complete genome sequencing of Coprobacter sp. strain 2CBH44.</title>
        <authorList>
            <person name="Sakamoto M."/>
            <person name="Murakami T."/>
            <person name="Mori H."/>
        </authorList>
    </citation>
    <scope>NUCLEOTIDE SEQUENCE [LARGE SCALE GENOMIC DNA]</scope>
    <source>
        <strain evidence="2">2CBH44</strain>
    </source>
</reference>
<dbReference type="PANTHER" id="PTHR37841:SF1">
    <property type="entry name" value="DUF3298 DOMAIN-CONTAINING PROTEIN"/>
    <property type="match status" value="1"/>
</dbReference>
<dbReference type="EMBL" id="AP023322">
    <property type="protein sequence ID" value="BCI64136.1"/>
    <property type="molecule type" value="Genomic_DNA"/>
</dbReference>
<dbReference type="PROSITE" id="PS51257">
    <property type="entry name" value="PROKAR_LIPOPROTEIN"/>
    <property type="match status" value="1"/>
</dbReference>
<dbReference type="Proteomes" id="UP000594042">
    <property type="component" value="Chromosome"/>
</dbReference>
<sequence length="372" mass="42288">MVVLGKKSFLSLFLLIVFGAFSCGDKGKSRIDSVSLVPVWAEDTCRYINDNDESVFGGKYSESSLFRENLALVQTQGREQEYGYIDEDGEFVIAPLYKRATVFSEGLAWVVKQGEAPCAINKKGELKFTLREAENVLCFSEGMAAYSIKEPKGSFWGFVNRNGETIIDTHFKNAGSFSFGKAAVMNEKGKWGYIDKTGEVIIDYMFDKVKPFYREDRAIVCVNGLWGVINEKGEGVVAPEYSHMRADGKWLLIEKNKKWGWCNEDGSIVIEPRFEKGFNFYDAPLAPVRIDGKWAYINRKGKIKIKRQFDMALPFVGKQAVVWTSTRIGFINEDGRYVINPQYDKISRDYISNALDGQSYYVIVDTDHSYHR</sequence>
<dbReference type="Pfam" id="PF14903">
    <property type="entry name" value="WG_beta_rep"/>
    <property type="match status" value="4"/>
</dbReference>
<dbReference type="PANTHER" id="PTHR37841">
    <property type="entry name" value="GLR2918 PROTEIN"/>
    <property type="match status" value="1"/>
</dbReference>
<gene>
    <name evidence="1" type="ORF">Cop2CBH44_24890</name>
</gene>
<protein>
    <recommendedName>
        <fullName evidence="3">WG repeat-containing protein</fullName>
    </recommendedName>
</protein>
<name>A0A7G1HWR5_9BACT</name>
<dbReference type="KEGG" id="copr:Cop2CBH44_24890"/>
<evidence type="ECO:0000313" key="1">
    <source>
        <dbReference type="EMBL" id="BCI64136.1"/>
    </source>
</evidence>
<organism evidence="1 2">
    <name type="scientific">Coprobacter secundus subsp. similis</name>
    <dbReference type="NCBI Taxonomy" id="2751153"/>
    <lineage>
        <taxon>Bacteria</taxon>
        <taxon>Pseudomonadati</taxon>
        <taxon>Bacteroidota</taxon>
        <taxon>Bacteroidia</taxon>
        <taxon>Bacteroidales</taxon>
        <taxon>Barnesiellaceae</taxon>
        <taxon>Coprobacter</taxon>
    </lineage>
</organism>
<proteinExistence type="predicted"/>
<dbReference type="InterPro" id="IPR032774">
    <property type="entry name" value="WG_beta_rep"/>
</dbReference>
<keyword evidence="2" id="KW-1185">Reference proteome</keyword>
<evidence type="ECO:0008006" key="3">
    <source>
        <dbReference type="Google" id="ProtNLM"/>
    </source>
</evidence>
<dbReference type="SUPFAM" id="SSF69360">
    <property type="entry name" value="Cell wall binding repeat"/>
    <property type="match status" value="1"/>
</dbReference>